<dbReference type="EMBL" id="CP013067">
    <property type="protein sequence ID" value="ALP43092.1"/>
    <property type="molecule type" value="Genomic_DNA"/>
</dbReference>
<name>A0A0S2SN61_9GAMM</name>
<gene>
    <name evidence="1" type="ORF">WL1483_3673</name>
</gene>
<protein>
    <submittedName>
        <fullName evidence="1">Uncharacterized protein</fullName>
    </submittedName>
</protein>
<dbReference type="AlphaFoldDB" id="A0A0S2SN61"/>
<reference evidence="2" key="1">
    <citation type="submission" date="2015-10" db="EMBL/GenBank/DDBJ databases">
        <title>Complete Genome Sequence of Aeromonas schubertii strain WL1483.</title>
        <authorList>
            <person name="Liu L."/>
        </authorList>
    </citation>
    <scope>NUCLEOTIDE SEQUENCE [LARGE SCALE GENOMIC DNA]</scope>
    <source>
        <strain evidence="2">WL1483</strain>
    </source>
</reference>
<organism evidence="1 2">
    <name type="scientific">Aeromonas schubertii</name>
    <dbReference type="NCBI Taxonomy" id="652"/>
    <lineage>
        <taxon>Bacteria</taxon>
        <taxon>Pseudomonadati</taxon>
        <taxon>Pseudomonadota</taxon>
        <taxon>Gammaproteobacteria</taxon>
        <taxon>Aeromonadales</taxon>
        <taxon>Aeromonadaceae</taxon>
        <taxon>Aeromonas</taxon>
    </lineage>
</organism>
<reference evidence="1 2" key="2">
    <citation type="journal article" date="2016" name="Genome Announc.">
        <title>Complete Genome Sequence of the Highly Virulent Aeromonas schubertii Strain WL1483, Isolated from Diseased Snakehead Fish (Channa argus) in China.</title>
        <authorList>
            <person name="Liu L."/>
            <person name="Li N."/>
            <person name="Zhang D."/>
            <person name="Fu X."/>
            <person name="Shi C."/>
            <person name="Lin Q."/>
            <person name="Hao G."/>
        </authorList>
    </citation>
    <scope>NUCLEOTIDE SEQUENCE [LARGE SCALE GENOMIC DNA]</scope>
    <source>
        <strain evidence="1 2">WL1483</strain>
    </source>
</reference>
<accession>A0A0S2SN61</accession>
<dbReference type="PATRIC" id="fig|652.5.peg.936"/>
<evidence type="ECO:0000313" key="2">
    <source>
        <dbReference type="Proteomes" id="UP000058114"/>
    </source>
</evidence>
<evidence type="ECO:0000313" key="1">
    <source>
        <dbReference type="EMBL" id="ALP43092.1"/>
    </source>
</evidence>
<dbReference type="Proteomes" id="UP000058114">
    <property type="component" value="Chromosome"/>
</dbReference>
<sequence>MRERLLFLWSLFLASRGYTAMLPSELIIDALLSDVETVMEPHTEYDHDEPMLTAENIDLLLRE</sequence>
<dbReference type="KEGG" id="asr:WL1483_3673"/>
<proteinExistence type="predicted"/>